<organism evidence="2 3">
    <name type="scientific">Operophtera brumata</name>
    <name type="common">Winter moth</name>
    <name type="synonym">Phalaena brumata</name>
    <dbReference type="NCBI Taxonomy" id="104452"/>
    <lineage>
        <taxon>Eukaryota</taxon>
        <taxon>Metazoa</taxon>
        <taxon>Ecdysozoa</taxon>
        <taxon>Arthropoda</taxon>
        <taxon>Hexapoda</taxon>
        <taxon>Insecta</taxon>
        <taxon>Pterygota</taxon>
        <taxon>Neoptera</taxon>
        <taxon>Endopterygota</taxon>
        <taxon>Lepidoptera</taxon>
        <taxon>Glossata</taxon>
        <taxon>Ditrysia</taxon>
        <taxon>Geometroidea</taxon>
        <taxon>Geometridae</taxon>
        <taxon>Larentiinae</taxon>
        <taxon>Operophtera</taxon>
    </lineage>
</organism>
<name>A0A0L7L653_OPEBR</name>
<feature type="transmembrane region" description="Helical" evidence="1">
    <location>
        <begin position="12"/>
        <end position="30"/>
    </location>
</feature>
<keyword evidence="1" id="KW-1133">Transmembrane helix</keyword>
<proteinExistence type="predicted"/>
<keyword evidence="3" id="KW-1185">Reference proteome</keyword>
<protein>
    <submittedName>
        <fullName evidence="2">Multidrug resistance-associated protein 1</fullName>
    </submittedName>
</protein>
<dbReference type="EMBL" id="JTDY01002686">
    <property type="protein sequence ID" value="KOB70932.1"/>
    <property type="molecule type" value="Genomic_DNA"/>
</dbReference>
<evidence type="ECO:0000313" key="3">
    <source>
        <dbReference type="Proteomes" id="UP000037510"/>
    </source>
</evidence>
<sequence>MSYIKSGGTKLSMMLLFVLYISAQIFYSSTDIWLKDCVYMSYIKSRGTKLSMMLLFVLFISAQIFYSSTDIWLKAW</sequence>
<dbReference type="Proteomes" id="UP000037510">
    <property type="component" value="Unassembled WGS sequence"/>
</dbReference>
<dbReference type="AlphaFoldDB" id="A0A0L7L653"/>
<feature type="transmembrane region" description="Helical" evidence="1">
    <location>
        <begin position="50"/>
        <end position="73"/>
    </location>
</feature>
<reference evidence="2 3" key="1">
    <citation type="journal article" date="2015" name="Genome Biol. Evol.">
        <title>The genome of winter moth (Operophtera brumata) provides a genomic perspective on sexual dimorphism and phenology.</title>
        <authorList>
            <person name="Derks M.F."/>
            <person name="Smit S."/>
            <person name="Salis L."/>
            <person name="Schijlen E."/>
            <person name="Bossers A."/>
            <person name="Mateman C."/>
            <person name="Pijl A.S."/>
            <person name="de Ridder D."/>
            <person name="Groenen M.A."/>
            <person name="Visser M.E."/>
            <person name="Megens H.J."/>
        </authorList>
    </citation>
    <scope>NUCLEOTIDE SEQUENCE [LARGE SCALE GENOMIC DNA]</scope>
    <source>
        <strain evidence="2">WM2013NL</strain>
        <tissue evidence="2">Head and thorax</tissue>
    </source>
</reference>
<evidence type="ECO:0000313" key="2">
    <source>
        <dbReference type="EMBL" id="KOB70932.1"/>
    </source>
</evidence>
<gene>
    <name evidence="2" type="ORF">OBRU01_06608</name>
</gene>
<keyword evidence="1" id="KW-0812">Transmembrane</keyword>
<comment type="caution">
    <text evidence="2">The sequence shown here is derived from an EMBL/GenBank/DDBJ whole genome shotgun (WGS) entry which is preliminary data.</text>
</comment>
<keyword evidence="1" id="KW-0472">Membrane</keyword>
<evidence type="ECO:0000256" key="1">
    <source>
        <dbReference type="SAM" id="Phobius"/>
    </source>
</evidence>
<accession>A0A0L7L653</accession>